<dbReference type="Proteomes" id="UP001215280">
    <property type="component" value="Unassembled WGS sequence"/>
</dbReference>
<reference evidence="2" key="1">
    <citation type="submission" date="2023-03" db="EMBL/GenBank/DDBJ databases">
        <title>Massive genome expansion in bonnet fungi (Mycena s.s.) driven by repeated elements and novel gene families across ecological guilds.</title>
        <authorList>
            <consortium name="Lawrence Berkeley National Laboratory"/>
            <person name="Harder C.B."/>
            <person name="Miyauchi S."/>
            <person name="Viragh M."/>
            <person name="Kuo A."/>
            <person name="Thoen E."/>
            <person name="Andreopoulos B."/>
            <person name="Lu D."/>
            <person name="Skrede I."/>
            <person name="Drula E."/>
            <person name="Henrissat B."/>
            <person name="Morin E."/>
            <person name="Kohler A."/>
            <person name="Barry K."/>
            <person name="LaButti K."/>
            <person name="Morin E."/>
            <person name="Salamov A."/>
            <person name="Lipzen A."/>
            <person name="Mereny Z."/>
            <person name="Hegedus B."/>
            <person name="Baldrian P."/>
            <person name="Stursova M."/>
            <person name="Weitz H."/>
            <person name="Taylor A."/>
            <person name="Grigoriev I.V."/>
            <person name="Nagy L.G."/>
            <person name="Martin F."/>
            <person name="Kauserud H."/>
        </authorList>
    </citation>
    <scope>NUCLEOTIDE SEQUENCE</scope>
    <source>
        <strain evidence="2">CBHHK188m</strain>
    </source>
</reference>
<feature type="transmembrane region" description="Helical" evidence="1">
    <location>
        <begin position="130"/>
        <end position="151"/>
    </location>
</feature>
<evidence type="ECO:0000313" key="3">
    <source>
        <dbReference type="Proteomes" id="UP001215280"/>
    </source>
</evidence>
<dbReference type="AlphaFoldDB" id="A0AAD7J3Q5"/>
<sequence length="217" mass="25093">MVSFNADFPSCMSTVFVLTSELVLLLWIFVMYKRNIHILQFLGALFVAELIAVVLILAKSFTRLQITAEIDPGHRFCSLKDEPQFFCWYWLPILIYNSAILALFIVKGTDTLRASYVPRASLSNDVYRQSFGNFIAIFVAYLLCCVFWITVDFSLGQIPVYFALSFAITNSTRLLINIRHVYYSQEEVDLDRPIAPAIYANQAPREEWLFELRVMRL</sequence>
<organism evidence="2 3">
    <name type="scientific">Mycena maculata</name>
    <dbReference type="NCBI Taxonomy" id="230809"/>
    <lineage>
        <taxon>Eukaryota</taxon>
        <taxon>Fungi</taxon>
        <taxon>Dikarya</taxon>
        <taxon>Basidiomycota</taxon>
        <taxon>Agaricomycotina</taxon>
        <taxon>Agaricomycetes</taxon>
        <taxon>Agaricomycetidae</taxon>
        <taxon>Agaricales</taxon>
        <taxon>Marasmiineae</taxon>
        <taxon>Mycenaceae</taxon>
        <taxon>Mycena</taxon>
    </lineage>
</organism>
<protein>
    <submittedName>
        <fullName evidence="2">Uncharacterized protein</fullName>
    </submittedName>
</protein>
<keyword evidence="1" id="KW-0472">Membrane</keyword>
<feature type="transmembrane region" description="Helical" evidence="1">
    <location>
        <begin position="157"/>
        <end position="176"/>
    </location>
</feature>
<dbReference type="EMBL" id="JARJLG010000063">
    <property type="protein sequence ID" value="KAJ7755707.1"/>
    <property type="molecule type" value="Genomic_DNA"/>
</dbReference>
<gene>
    <name evidence="2" type="ORF">DFH07DRAFT_487842</name>
</gene>
<keyword evidence="1" id="KW-0812">Transmembrane</keyword>
<evidence type="ECO:0000313" key="2">
    <source>
        <dbReference type="EMBL" id="KAJ7755707.1"/>
    </source>
</evidence>
<keyword evidence="3" id="KW-1185">Reference proteome</keyword>
<evidence type="ECO:0000256" key="1">
    <source>
        <dbReference type="SAM" id="Phobius"/>
    </source>
</evidence>
<comment type="caution">
    <text evidence="2">The sequence shown here is derived from an EMBL/GenBank/DDBJ whole genome shotgun (WGS) entry which is preliminary data.</text>
</comment>
<proteinExistence type="predicted"/>
<feature type="transmembrane region" description="Helical" evidence="1">
    <location>
        <begin position="39"/>
        <end position="58"/>
    </location>
</feature>
<name>A0AAD7J3Q5_9AGAR</name>
<feature type="transmembrane region" description="Helical" evidence="1">
    <location>
        <begin position="88"/>
        <end position="109"/>
    </location>
</feature>
<keyword evidence="1" id="KW-1133">Transmembrane helix</keyword>
<feature type="transmembrane region" description="Helical" evidence="1">
    <location>
        <begin position="12"/>
        <end position="32"/>
    </location>
</feature>
<accession>A0AAD7J3Q5</accession>